<comment type="caution">
    <text evidence="1">The sequence shown here is derived from an EMBL/GenBank/DDBJ whole genome shotgun (WGS) entry which is preliminary data.</text>
</comment>
<evidence type="ECO:0000313" key="2">
    <source>
        <dbReference type="Proteomes" id="UP001066276"/>
    </source>
</evidence>
<accession>A0AAV7PD45</accession>
<proteinExistence type="predicted"/>
<name>A0AAV7PD45_PLEWA</name>
<dbReference type="EMBL" id="JANPWB010000011">
    <property type="protein sequence ID" value="KAJ1125332.1"/>
    <property type="molecule type" value="Genomic_DNA"/>
</dbReference>
<dbReference type="Proteomes" id="UP001066276">
    <property type="component" value="Chromosome 7"/>
</dbReference>
<gene>
    <name evidence="1" type="ORF">NDU88_003764</name>
</gene>
<keyword evidence="2" id="KW-1185">Reference proteome</keyword>
<protein>
    <submittedName>
        <fullName evidence="1">Uncharacterized protein</fullName>
    </submittedName>
</protein>
<dbReference type="AlphaFoldDB" id="A0AAV7PD45"/>
<reference evidence="1" key="1">
    <citation type="journal article" date="2022" name="bioRxiv">
        <title>Sequencing and chromosome-scale assembly of the giantPleurodeles waltlgenome.</title>
        <authorList>
            <person name="Brown T."/>
            <person name="Elewa A."/>
            <person name="Iarovenko S."/>
            <person name="Subramanian E."/>
            <person name="Araus A.J."/>
            <person name="Petzold A."/>
            <person name="Susuki M."/>
            <person name="Suzuki K.-i.T."/>
            <person name="Hayashi T."/>
            <person name="Toyoda A."/>
            <person name="Oliveira C."/>
            <person name="Osipova E."/>
            <person name="Leigh N.D."/>
            <person name="Simon A."/>
            <person name="Yun M.H."/>
        </authorList>
    </citation>
    <scope>NUCLEOTIDE SEQUENCE</scope>
    <source>
        <strain evidence="1">20211129_DDA</strain>
        <tissue evidence="1">Liver</tissue>
    </source>
</reference>
<evidence type="ECO:0000313" key="1">
    <source>
        <dbReference type="EMBL" id="KAJ1125332.1"/>
    </source>
</evidence>
<organism evidence="1 2">
    <name type="scientific">Pleurodeles waltl</name>
    <name type="common">Iberian ribbed newt</name>
    <dbReference type="NCBI Taxonomy" id="8319"/>
    <lineage>
        <taxon>Eukaryota</taxon>
        <taxon>Metazoa</taxon>
        <taxon>Chordata</taxon>
        <taxon>Craniata</taxon>
        <taxon>Vertebrata</taxon>
        <taxon>Euteleostomi</taxon>
        <taxon>Amphibia</taxon>
        <taxon>Batrachia</taxon>
        <taxon>Caudata</taxon>
        <taxon>Salamandroidea</taxon>
        <taxon>Salamandridae</taxon>
        <taxon>Pleurodelinae</taxon>
        <taxon>Pleurodeles</taxon>
    </lineage>
</organism>
<sequence length="109" mass="12018">MVCFRIEDDLCFGAEISGTEVVGAEVVAMERIRAKEEDYRVGTETCWLETAEICFSLAFGAEPECEASLGDGRCLSWPRGSGGRCHVENQETRIDAGIGRLNETVRVRV</sequence>